<evidence type="ECO:0000259" key="1">
    <source>
        <dbReference type="PROSITE" id="PS51186"/>
    </source>
</evidence>
<dbReference type="PANTHER" id="PTHR13355:SF22">
    <property type="entry name" value="SLL0786 PROTEIN"/>
    <property type="match status" value="1"/>
</dbReference>
<organism evidence="2 3">
    <name type="scientific">Flavobacterium saliperosum</name>
    <dbReference type="NCBI Taxonomy" id="329186"/>
    <lineage>
        <taxon>Bacteria</taxon>
        <taxon>Pseudomonadati</taxon>
        <taxon>Bacteroidota</taxon>
        <taxon>Flavobacteriia</taxon>
        <taxon>Flavobacteriales</taxon>
        <taxon>Flavobacteriaceae</taxon>
        <taxon>Flavobacterium</taxon>
    </lineage>
</organism>
<dbReference type="Gene3D" id="3.40.630.30">
    <property type="match status" value="1"/>
</dbReference>
<dbReference type="PANTHER" id="PTHR13355">
    <property type="entry name" value="GLUCOSAMINE 6-PHOSPHATE N-ACETYLTRANSFERASE"/>
    <property type="match status" value="1"/>
</dbReference>
<name>A0A1G4V628_9FLAO</name>
<dbReference type="EMBL" id="FMTY01000001">
    <property type="protein sequence ID" value="SCX01824.1"/>
    <property type="molecule type" value="Genomic_DNA"/>
</dbReference>
<dbReference type="Proteomes" id="UP000182124">
    <property type="component" value="Unassembled WGS sequence"/>
</dbReference>
<proteinExistence type="predicted"/>
<evidence type="ECO:0000313" key="2">
    <source>
        <dbReference type="EMBL" id="SCX01824.1"/>
    </source>
</evidence>
<dbReference type="InterPro" id="IPR000182">
    <property type="entry name" value="GNAT_dom"/>
</dbReference>
<protein>
    <submittedName>
        <fullName evidence="2">Acetyltransferase (GNAT) family protein</fullName>
    </submittedName>
</protein>
<sequence>MKQLLNRFCIYIHNLFTVNPLAFIIEFKLQFKIMIFIHQIEAEETFSVRQPVLRPGKPIESCHFEGDNLGTTAHFGLYKNDKIIGVVSVFKVQNPNFIRKEQYQIRGMAVLEKYQRKGLGVQLVKKAEHYVKEKKGELIWFNARESAVPFYEKLNYKTKGSPFEISEIGTHFVMLKCI</sequence>
<evidence type="ECO:0000313" key="3">
    <source>
        <dbReference type="Proteomes" id="UP000182124"/>
    </source>
</evidence>
<dbReference type="PROSITE" id="PS51186">
    <property type="entry name" value="GNAT"/>
    <property type="match status" value="1"/>
</dbReference>
<gene>
    <name evidence="2" type="ORF">SAMN02927925_00410</name>
</gene>
<dbReference type="eggNOG" id="COG0454">
    <property type="taxonomic scope" value="Bacteria"/>
</dbReference>
<keyword evidence="2" id="KW-0808">Transferase</keyword>
<dbReference type="CDD" id="cd04301">
    <property type="entry name" value="NAT_SF"/>
    <property type="match status" value="1"/>
</dbReference>
<reference evidence="2 3" key="1">
    <citation type="submission" date="2016-10" db="EMBL/GenBank/DDBJ databases">
        <authorList>
            <person name="de Groot N.N."/>
        </authorList>
    </citation>
    <scope>NUCLEOTIDE SEQUENCE [LARGE SCALE GENOMIC DNA]</scope>
    <source>
        <strain evidence="2 3">CGMCC 1.3801</strain>
    </source>
</reference>
<feature type="domain" description="N-acetyltransferase" evidence="1">
    <location>
        <begin position="31"/>
        <end position="178"/>
    </location>
</feature>
<dbReference type="AlphaFoldDB" id="A0A1G4V628"/>
<dbReference type="InterPro" id="IPR016181">
    <property type="entry name" value="Acyl_CoA_acyltransferase"/>
</dbReference>
<dbReference type="InterPro" id="IPR039143">
    <property type="entry name" value="GNPNAT1-like"/>
</dbReference>
<dbReference type="GO" id="GO:0008080">
    <property type="term" value="F:N-acetyltransferase activity"/>
    <property type="evidence" value="ECO:0007669"/>
    <property type="project" value="TreeGrafter"/>
</dbReference>
<dbReference type="STRING" id="329186.SAMN02927925_00410"/>
<dbReference type="Pfam" id="PF00583">
    <property type="entry name" value="Acetyltransf_1"/>
    <property type="match status" value="1"/>
</dbReference>
<accession>A0A1G4V628</accession>
<dbReference type="SUPFAM" id="SSF55729">
    <property type="entry name" value="Acyl-CoA N-acyltransferases (Nat)"/>
    <property type="match status" value="1"/>
</dbReference>